<dbReference type="InterPro" id="IPR027417">
    <property type="entry name" value="P-loop_NTPase"/>
</dbReference>
<dbReference type="PATRIC" id="fig|989403.3.peg.1903"/>
<name>A0A165Z4I1_9HYPH</name>
<evidence type="ECO:0000256" key="2">
    <source>
        <dbReference type="ARBA" id="ARBA00024500"/>
    </source>
</evidence>
<evidence type="ECO:0000256" key="1">
    <source>
        <dbReference type="ARBA" id="ARBA00023310"/>
    </source>
</evidence>
<dbReference type="AlphaFoldDB" id="A0A165Z4I1"/>
<keyword evidence="1" id="KW-0066">ATP synthesis</keyword>
<dbReference type="Proteomes" id="UP000076577">
    <property type="component" value="Unassembled WGS sequence"/>
</dbReference>
<comment type="caution">
    <text evidence="4">The sequence shown here is derived from an EMBL/GenBank/DDBJ whole genome shotgun (WGS) entry which is preliminary data.</text>
</comment>
<gene>
    <name evidence="4" type="ORF">PsAD2_01780</name>
</gene>
<evidence type="ECO:0000313" key="4">
    <source>
        <dbReference type="EMBL" id="KZL19502.1"/>
    </source>
</evidence>
<proteinExistence type="predicted"/>
<protein>
    <submittedName>
        <fullName evidence="4">Polyphosphate kinase 2 (PPK2)</fullName>
    </submittedName>
</protein>
<keyword evidence="4" id="KW-0418">Kinase</keyword>
<organism evidence="4 5">
    <name type="scientific">Pseudovibrio axinellae</name>
    <dbReference type="NCBI Taxonomy" id="989403"/>
    <lineage>
        <taxon>Bacteria</taxon>
        <taxon>Pseudomonadati</taxon>
        <taxon>Pseudomonadota</taxon>
        <taxon>Alphaproteobacteria</taxon>
        <taxon>Hyphomicrobiales</taxon>
        <taxon>Stappiaceae</taxon>
        <taxon>Pseudovibrio</taxon>
    </lineage>
</organism>
<evidence type="ECO:0000259" key="3">
    <source>
        <dbReference type="Pfam" id="PF03976"/>
    </source>
</evidence>
<reference evidence="4 5" key="1">
    <citation type="journal article" date="2016" name="Front. Microbiol.">
        <title>Comparative Genomic Analysis Reveals a Diverse Repertoire of Genes Involved in Prokaryote-Eukaryote Interactions within the Pseudovibrio Genus.</title>
        <authorList>
            <person name="Romano S."/>
            <person name="Fernandez-Guerra A."/>
            <person name="Reen F.J."/>
            <person name="Glockner F.O."/>
            <person name="Crowley S.P."/>
            <person name="O'Sullivan O."/>
            <person name="Cotter P.D."/>
            <person name="Adams C."/>
            <person name="Dobson A.D."/>
            <person name="O'Gara F."/>
        </authorList>
    </citation>
    <scope>NUCLEOTIDE SEQUENCE [LARGE SCALE GENOMIC DNA]</scope>
    <source>
        <strain evidence="4 5">Ad2</strain>
    </source>
</reference>
<accession>A0A165Z4I1</accession>
<dbReference type="Gene3D" id="3.40.50.300">
    <property type="entry name" value="P-loop containing nucleotide triphosphate hydrolases"/>
    <property type="match status" value="2"/>
</dbReference>
<dbReference type="EMBL" id="LMCB01000013">
    <property type="protein sequence ID" value="KZL19502.1"/>
    <property type="molecule type" value="Genomic_DNA"/>
</dbReference>
<dbReference type="NCBIfam" id="TIGR03708">
    <property type="entry name" value="poly_P_AMP_trns"/>
    <property type="match status" value="1"/>
</dbReference>
<dbReference type="RefSeq" id="WP_068004968.1">
    <property type="nucleotide sequence ID" value="NZ_FOFM01000002.1"/>
</dbReference>
<dbReference type="GO" id="GO:0006754">
    <property type="term" value="P:ATP biosynthetic process"/>
    <property type="evidence" value="ECO:0007669"/>
    <property type="project" value="UniProtKB-KW"/>
</dbReference>
<keyword evidence="4" id="KW-0808">Transferase</keyword>
<dbReference type="GO" id="GO:0016301">
    <property type="term" value="F:kinase activity"/>
    <property type="evidence" value="ECO:0007669"/>
    <property type="project" value="UniProtKB-KW"/>
</dbReference>
<dbReference type="PANTHER" id="PTHR34383">
    <property type="entry name" value="POLYPHOSPHATE:AMP PHOSPHOTRANSFERASE-RELATED"/>
    <property type="match status" value="1"/>
</dbReference>
<dbReference type="OrthoDB" id="9775224at2"/>
<comment type="catalytic activity">
    <reaction evidence="2">
        <text>[phosphate](n) + ATP = [phosphate](n+1) + ADP</text>
        <dbReference type="Rhea" id="RHEA:19573"/>
        <dbReference type="Rhea" id="RHEA-COMP:9859"/>
        <dbReference type="Rhea" id="RHEA-COMP:14280"/>
        <dbReference type="ChEBI" id="CHEBI:16838"/>
        <dbReference type="ChEBI" id="CHEBI:30616"/>
        <dbReference type="ChEBI" id="CHEBI:456216"/>
    </reaction>
    <physiologicalReaction direction="right-to-left" evidence="2">
        <dbReference type="Rhea" id="RHEA:19575"/>
    </physiologicalReaction>
</comment>
<dbReference type="PANTHER" id="PTHR34383:SF3">
    <property type="entry name" value="POLYPHOSPHATE:AMP PHOSPHOTRANSFERASE"/>
    <property type="match status" value="1"/>
</dbReference>
<sequence length="502" mass="58245">MFQSANIPQTVSKELLQQRLPELREELLEVQHKLKENKAFATIILLAGVDGAGKGAAISRLYEWMDARYLFCNAYHEERSESEQARPKFWRYWRDLPARGETSIVFGSWYQEPLRDAVMGKIDDSELERQLSTINRFEKMLANENVLLLKFWFTLPREEQQERLHDIEVAGKKGRHFLEEWASVEHYRAAQTAGEKASLQTSTGYAPWFVIPSQDPDVRDLALAETVAQSMTKKLESANSTPVAAPAVVTTLSQANAVDAIDLSATISKEDYKEELDELQEKIAYLTDRKRFKKFGFISVFQGNDAAGKGGSIRRLTRSMDPRNYKVHPIAAPSLEEKLHPYLWRFWRRLPKKGRSAIFDRSWYERVLVERVEGFCSEADWMRAYNEINAFEKELTDSGFVLCKFWLAISEEEQLRRFKDREETAYKNYKITEEDWRNRLKWKDYAVAAGDMVDRTSTRYAPWTLISSEDKRYARIQVLRTTVDALEKAMKKKNSSSSDDSS</sequence>
<dbReference type="GO" id="GO:0006797">
    <property type="term" value="P:polyphosphate metabolic process"/>
    <property type="evidence" value="ECO:0007669"/>
    <property type="project" value="InterPro"/>
</dbReference>
<evidence type="ECO:0000313" key="5">
    <source>
        <dbReference type="Proteomes" id="UP000076577"/>
    </source>
</evidence>
<dbReference type="STRING" id="989403.SAMN05421798_102341"/>
<dbReference type="InterPro" id="IPR022489">
    <property type="entry name" value="PolyP_AMP_Tfrase"/>
</dbReference>
<dbReference type="Pfam" id="PF03976">
    <property type="entry name" value="PPK2"/>
    <property type="match status" value="2"/>
</dbReference>
<dbReference type="InterPro" id="IPR022488">
    <property type="entry name" value="PPK2-related"/>
</dbReference>
<dbReference type="GO" id="GO:0043751">
    <property type="term" value="F:polyphosphate:AMP phosphotransferase activity"/>
    <property type="evidence" value="ECO:0007669"/>
    <property type="project" value="InterPro"/>
</dbReference>
<keyword evidence="5" id="KW-1185">Reference proteome</keyword>
<feature type="domain" description="Polyphosphate kinase-2-related" evidence="3">
    <location>
        <begin position="12"/>
        <end position="234"/>
    </location>
</feature>
<dbReference type="SUPFAM" id="SSF52540">
    <property type="entry name" value="P-loop containing nucleoside triphosphate hydrolases"/>
    <property type="match status" value="2"/>
</dbReference>
<feature type="domain" description="Polyphosphate kinase-2-related" evidence="3">
    <location>
        <begin position="267"/>
        <end position="493"/>
    </location>
</feature>